<dbReference type="InterPro" id="IPR005094">
    <property type="entry name" value="Endonuclease_MobA/VirD2"/>
</dbReference>
<dbReference type="Pfam" id="PF03432">
    <property type="entry name" value="Relaxase"/>
    <property type="match status" value="1"/>
</dbReference>
<dbReference type="RefSeq" id="WP_341683262.1">
    <property type="nucleotide sequence ID" value="NZ_JBBYHT010000004.1"/>
</dbReference>
<proteinExistence type="predicted"/>
<sequence length="267" mass="30186">MIGLAKACSGGGTLGNYVMDKEKGYELDRNLLCGDNPKEIMEEIKSMQELNQRASNKTFSLVLSPDIKDGQKLTNKELKDITRQYMGKLGIDPDKQQFVAFVHTEKKHKHIHIIANRVQTNGKLISDHHIGKRAQWAAHEIAQERGLTSAKQIMIDNVKSVESQKDNFKSLRKEIFNKHESVIKMNPKGFNEYQKSMEKLGIKVDTVFNKKGIVQGHKLTDKLSGQIFKASEINRHLGLSSLMKPYTPLEPIIKIAKLIGKSNDMGY</sequence>
<organism evidence="2 3">
    <name type="scientific">Flavobacterium helocola</name>
    <dbReference type="NCBI Taxonomy" id="3139139"/>
    <lineage>
        <taxon>Bacteria</taxon>
        <taxon>Pseudomonadati</taxon>
        <taxon>Bacteroidota</taxon>
        <taxon>Flavobacteriia</taxon>
        <taxon>Flavobacteriales</taxon>
        <taxon>Flavobacteriaceae</taxon>
        <taxon>Flavobacterium</taxon>
    </lineage>
</organism>
<dbReference type="EMBL" id="JBBYHT010000004">
    <property type="protein sequence ID" value="MEL1248372.1"/>
    <property type="molecule type" value="Genomic_DNA"/>
</dbReference>
<gene>
    <name evidence="2" type="ORF">AAEO58_09985</name>
</gene>
<feature type="domain" description="MobA/VirD2-like nuclease" evidence="1">
    <location>
        <begin position="17"/>
        <end position="147"/>
    </location>
</feature>
<evidence type="ECO:0000313" key="3">
    <source>
        <dbReference type="Proteomes" id="UP001393056"/>
    </source>
</evidence>
<protein>
    <submittedName>
        <fullName evidence="2">Relaxase/mobilization nuclease domain-containing protein</fullName>
    </submittedName>
</protein>
<evidence type="ECO:0000313" key="2">
    <source>
        <dbReference type="EMBL" id="MEL1248372.1"/>
    </source>
</evidence>
<dbReference type="Proteomes" id="UP001393056">
    <property type="component" value="Unassembled WGS sequence"/>
</dbReference>
<accession>A0ABU9I7K8</accession>
<reference evidence="2 3" key="1">
    <citation type="submission" date="2024-04" db="EMBL/GenBank/DDBJ databases">
        <title>Flavobacterium sp. DGU41 16S ribosomal RNA gene Genome sequencing and assembly.</title>
        <authorList>
            <person name="Park S."/>
        </authorList>
    </citation>
    <scope>NUCLEOTIDE SEQUENCE [LARGE SCALE GENOMIC DNA]</scope>
    <source>
        <strain evidence="2 3">DGU41</strain>
    </source>
</reference>
<comment type="caution">
    <text evidence="2">The sequence shown here is derived from an EMBL/GenBank/DDBJ whole genome shotgun (WGS) entry which is preliminary data.</text>
</comment>
<keyword evidence="3" id="KW-1185">Reference proteome</keyword>
<evidence type="ECO:0000259" key="1">
    <source>
        <dbReference type="Pfam" id="PF03432"/>
    </source>
</evidence>
<name>A0ABU9I7K8_9FLAO</name>